<evidence type="ECO:0000313" key="2">
    <source>
        <dbReference type="Proteomes" id="UP001501612"/>
    </source>
</evidence>
<evidence type="ECO:0000313" key="1">
    <source>
        <dbReference type="EMBL" id="GAA1914053.1"/>
    </source>
</evidence>
<proteinExistence type="predicted"/>
<dbReference type="Proteomes" id="UP001501612">
    <property type="component" value="Unassembled WGS sequence"/>
</dbReference>
<sequence>MITTDTQDRVAGWFAGRLPEQWQDAPAEVTVDREEVVVRLSVPDVELAADATDAARAEARAGRAKAFREDTREQRMTIATEAEHRFETKVSWGVTVGEHRELWTHVAAPVMTRLRQPQRLVLDTLVDSGVARSRSEALAWCVRLVGQHEGDWLAELRDAMGAVADVRGRGPAA</sequence>
<dbReference type="RefSeq" id="WP_344005588.1">
    <property type="nucleotide sequence ID" value="NZ_BAAAMY010000004.1"/>
</dbReference>
<name>A0ABN2PA38_9ACTN</name>
<gene>
    <name evidence="1" type="ORF">GCM10009737_14230</name>
</gene>
<accession>A0ABN2PA38</accession>
<keyword evidence="2" id="KW-1185">Reference proteome</keyword>
<organism evidence="1 2">
    <name type="scientific">Nocardioides lentus</name>
    <dbReference type="NCBI Taxonomy" id="338077"/>
    <lineage>
        <taxon>Bacteria</taxon>
        <taxon>Bacillati</taxon>
        <taxon>Actinomycetota</taxon>
        <taxon>Actinomycetes</taxon>
        <taxon>Propionibacteriales</taxon>
        <taxon>Nocardioidaceae</taxon>
        <taxon>Nocardioides</taxon>
    </lineage>
</organism>
<comment type="caution">
    <text evidence="1">The sequence shown here is derived from an EMBL/GenBank/DDBJ whole genome shotgun (WGS) entry which is preliminary data.</text>
</comment>
<protein>
    <submittedName>
        <fullName evidence="1">Uncharacterized protein</fullName>
    </submittedName>
</protein>
<dbReference type="EMBL" id="BAAAMY010000004">
    <property type="protein sequence ID" value="GAA1914053.1"/>
    <property type="molecule type" value="Genomic_DNA"/>
</dbReference>
<reference evidence="1 2" key="1">
    <citation type="journal article" date="2019" name="Int. J. Syst. Evol. Microbiol.">
        <title>The Global Catalogue of Microorganisms (GCM) 10K type strain sequencing project: providing services to taxonomists for standard genome sequencing and annotation.</title>
        <authorList>
            <consortium name="The Broad Institute Genomics Platform"/>
            <consortium name="The Broad Institute Genome Sequencing Center for Infectious Disease"/>
            <person name="Wu L."/>
            <person name="Ma J."/>
        </authorList>
    </citation>
    <scope>NUCLEOTIDE SEQUENCE [LARGE SCALE GENOMIC DNA]</scope>
    <source>
        <strain evidence="1 2">JCM 14046</strain>
    </source>
</reference>